<dbReference type="AlphaFoldDB" id="A0A0S3RYP0"/>
<evidence type="ECO:0000313" key="1">
    <source>
        <dbReference type="EMBL" id="BAT85615.1"/>
    </source>
</evidence>
<gene>
    <name evidence="1" type="primary">Vigan.04G318100</name>
    <name evidence="1" type="ORF">VIGAN_04318100</name>
</gene>
<dbReference type="EMBL" id="AP015037">
    <property type="protein sequence ID" value="BAT85615.1"/>
    <property type="molecule type" value="Genomic_DNA"/>
</dbReference>
<accession>A0A0S3RYP0</accession>
<evidence type="ECO:0000313" key="2">
    <source>
        <dbReference type="Proteomes" id="UP000291084"/>
    </source>
</evidence>
<dbReference type="Proteomes" id="UP000291084">
    <property type="component" value="Chromosome 4"/>
</dbReference>
<organism evidence="1 2">
    <name type="scientific">Vigna angularis var. angularis</name>
    <dbReference type="NCBI Taxonomy" id="157739"/>
    <lineage>
        <taxon>Eukaryota</taxon>
        <taxon>Viridiplantae</taxon>
        <taxon>Streptophyta</taxon>
        <taxon>Embryophyta</taxon>
        <taxon>Tracheophyta</taxon>
        <taxon>Spermatophyta</taxon>
        <taxon>Magnoliopsida</taxon>
        <taxon>eudicotyledons</taxon>
        <taxon>Gunneridae</taxon>
        <taxon>Pentapetalae</taxon>
        <taxon>rosids</taxon>
        <taxon>fabids</taxon>
        <taxon>Fabales</taxon>
        <taxon>Fabaceae</taxon>
        <taxon>Papilionoideae</taxon>
        <taxon>50 kb inversion clade</taxon>
        <taxon>NPAAA clade</taxon>
        <taxon>indigoferoid/millettioid clade</taxon>
        <taxon>Phaseoleae</taxon>
        <taxon>Vigna</taxon>
    </lineage>
</organism>
<protein>
    <submittedName>
        <fullName evidence="1">Uncharacterized protein</fullName>
    </submittedName>
</protein>
<sequence>MFIFGDGTGAADASGRSFLGSEGAADVCGVSLLVSEDDDDDDAWGGSSCTITTPMLCEDASSCLDIDRVLKSLGYCSNVSIAIKLSLFKFLVSGLISDTASSDSTSNFKASKWL</sequence>
<keyword evidence="2" id="KW-1185">Reference proteome</keyword>
<proteinExistence type="predicted"/>
<name>A0A0S3RYP0_PHAAN</name>
<reference evidence="1 2" key="1">
    <citation type="journal article" date="2015" name="Sci. Rep.">
        <title>The power of single molecule real-time sequencing technology in the de novo assembly of a eukaryotic genome.</title>
        <authorList>
            <person name="Sakai H."/>
            <person name="Naito K."/>
            <person name="Ogiso-Tanaka E."/>
            <person name="Takahashi Y."/>
            <person name="Iseki K."/>
            <person name="Muto C."/>
            <person name="Satou K."/>
            <person name="Teruya K."/>
            <person name="Shiroma A."/>
            <person name="Shimoji M."/>
            <person name="Hirano T."/>
            <person name="Itoh T."/>
            <person name="Kaga A."/>
            <person name="Tomooka N."/>
        </authorList>
    </citation>
    <scope>NUCLEOTIDE SEQUENCE [LARGE SCALE GENOMIC DNA]</scope>
    <source>
        <strain evidence="2">cv. Shumari</strain>
    </source>
</reference>